<gene>
    <name evidence="1" type="ORF">Vbra_95</name>
</gene>
<sequence length="957" mass="107542">MAAADACHSEAERQQKLEDLSAEVTGQMIRSSLHRAKGRAESIVCHVSRHLKDLDKRLAIVEKDRRARFKEVRRLLPGISNVKLLRRDHQHLEEMRKQQQMFRSFMHGGVEVLRDCAVKKNIQDVRKLLEAYNTIKGRLDSVDAKWDYWKRFKGCPPSLFDVPEVVFYKFIGPSLGVVPMIGSLGRAHPIFHVMTRDPTMHPEATIASERFLFPKAKAIAAWTPTFAAVTKATITTPHTHSLSILVEGLFATQIEYLWADTGRVGSAKETVPFFPKDKGVSKKEEAAPHKRNEKPVPFPKLKVVHVGGLWVWVAYRRNWQLTALEKLSMRDTLMTVSVPTWRRGKNKLKFRKGRIQYTPEEVRAAERHTTWWVRNSGFVDIKLISNQNQLWAQRKFPGWSLADATTIVDFFDPDRYGKSPKLYSIGGVVFRGSHESRGELYNSWLHEGAQPRIVKLQATLRIDKLTSMHVRELHTFRTNVLATDAVEDYSGSELALSVRRMVHFNNEEFDTVAPTVRVLASYATKAIFPTSLLGSEQPPMPTEFFDLIRSLRFSRASVLCLEHSPTREAPFPEPPESLMTRMFPAVKVLNLADPGPFDVGKDAVHKAVRTLTPQLREIVFSVRKAQPEGEDGAGRRLARLAHLAVPSFLADAPVHGGRLFHASGCVGKKEGSLFVVHRTGQPDQQQQQRGMQQEGEEAGSTIVDSVCRMTLQCSGFDVFGVQELAVDVLGAIQAHPRLDTILLEHTTKPLPIEIGAQQLDGTMHFFDAFSDCSDDDNALSESDTQATDKREAAHREALLAALESRVGGGGGEGEGQGREVSFVFSCRRDVPEGLCVVRCPFAIDDGFLVRLRTQGVSGEERIKDARVTFFDDLRYGEDARPAKRCRVDEDVDMATEEQRPSITQANIQETLDRIRLIRRQRAKNGGIIDAAGLARCLWTYLRQADEAARYKGPGLDL</sequence>
<dbReference type="PhylomeDB" id="A0A0G4FJK3"/>
<name>A0A0G4FJK3_VITBC</name>
<evidence type="ECO:0000313" key="1">
    <source>
        <dbReference type="EMBL" id="CEM13927.1"/>
    </source>
</evidence>
<keyword evidence="2" id="KW-1185">Reference proteome</keyword>
<dbReference type="AlphaFoldDB" id="A0A0G4FJK3"/>
<dbReference type="InParanoid" id="A0A0G4FJK3"/>
<dbReference type="EMBL" id="CDMY01000449">
    <property type="protein sequence ID" value="CEM13927.1"/>
    <property type="molecule type" value="Genomic_DNA"/>
</dbReference>
<protein>
    <submittedName>
        <fullName evidence="1">Uncharacterized protein</fullName>
    </submittedName>
</protein>
<dbReference type="VEuPathDB" id="CryptoDB:Vbra_95"/>
<dbReference type="Proteomes" id="UP000041254">
    <property type="component" value="Unassembled WGS sequence"/>
</dbReference>
<organism evidence="1 2">
    <name type="scientific">Vitrella brassicaformis (strain CCMP3155)</name>
    <dbReference type="NCBI Taxonomy" id="1169540"/>
    <lineage>
        <taxon>Eukaryota</taxon>
        <taxon>Sar</taxon>
        <taxon>Alveolata</taxon>
        <taxon>Colpodellida</taxon>
        <taxon>Vitrellaceae</taxon>
        <taxon>Vitrella</taxon>
    </lineage>
</organism>
<reference evidence="1 2" key="1">
    <citation type="submission" date="2014-11" db="EMBL/GenBank/DDBJ databases">
        <authorList>
            <person name="Zhu J."/>
            <person name="Qi W."/>
            <person name="Song R."/>
        </authorList>
    </citation>
    <scope>NUCLEOTIDE SEQUENCE [LARGE SCALE GENOMIC DNA]</scope>
</reference>
<evidence type="ECO:0000313" key="2">
    <source>
        <dbReference type="Proteomes" id="UP000041254"/>
    </source>
</evidence>
<proteinExistence type="predicted"/>
<accession>A0A0G4FJK3</accession>